<evidence type="ECO:0000313" key="10">
    <source>
        <dbReference type="Proteomes" id="UP000194450"/>
    </source>
</evidence>
<reference evidence="10" key="1">
    <citation type="submission" date="2017-04" db="EMBL/GenBank/DDBJ databases">
        <authorList>
            <person name="Varghese N."/>
            <person name="Submissions S."/>
        </authorList>
    </citation>
    <scope>NUCLEOTIDE SEQUENCE [LARGE SCALE GENOMIC DNA]</scope>
</reference>
<feature type="domain" description="FAD-binding" evidence="8">
    <location>
        <begin position="7"/>
        <end position="343"/>
    </location>
</feature>
<dbReference type="InterPro" id="IPR036188">
    <property type="entry name" value="FAD/NAD-bd_sf"/>
</dbReference>
<evidence type="ECO:0000256" key="4">
    <source>
        <dbReference type="ARBA" id="ARBA00022630"/>
    </source>
</evidence>
<evidence type="ECO:0000256" key="1">
    <source>
        <dbReference type="ARBA" id="ARBA00001974"/>
    </source>
</evidence>
<evidence type="ECO:0000259" key="8">
    <source>
        <dbReference type="Pfam" id="PF01494"/>
    </source>
</evidence>
<dbReference type="OrthoDB" id="9769565at2"/>
<dbReference type="Gene3D" id="3.50.50.60">
    <property type="entry name" value="FAD/NAD(P)-binding domain"/>
    <property type="match status" value="2"/>
</dbReference>
<keyword evidence="10" id="KW-1185">Reference proteome</keyword>
<keyword evidence="5" id="KW-0274">FAD</keyword>
<dbReference type="NCBIfam" id="TIGR01988">
    <property type="entry name" value="Ubi-OHases"/>
    <property type="match status" value="1"/>
</dbReference>
<evidence type="ECO:0000256" key="7">
    <source>
        <dbReference type="ARBA" id="ARBA00023033"/>
    </source>
</evidence>
<comment type="cofactor">
    <cofactor evidence="1">
        <name>FAD</name>
        <dbReference type="ChEBI" id="CHEBI:57692"/>
    </cofactor>
</comment>
<dbReference type="RefSeq" id="WP_086435365.1">
    <property type="nucleotide sequence ID" value="NZ_FXWH01000003.1"/>
</dbReference>
<comment type="similarity">
    <text evidence="3">Belongs to the UbiH/COQ6 family.</text>
</comment>
<keyword evidence="4" id="KW-0285">Flavoprotein</keyword>
<dbReference type="UniPathway" id="UPA00232"/>
<dbReference type="PROSITE" id="PS51257">
    <property type="entry name" value="PROKAR_LIPOPROTEIN"/>
    <property type="match status" value="1"/>
</dbReference>
<dbReference type="GO" id="GO:0071949">
    <property type="term" value="F:FAD binding"/>
    <property type="evidence" value="ECO:0007669"/>
    <property type="project" value="InterPro"/>
</dbReference>
<accession>A0A1Y6FXA0</accession>
<comment type="pathway">
    <text evidence="2">Cofactor biosynthesis; ubiquinone biosynthesis.</text>
</comment>
<dbReference type="PANTHER" id="PTHR43876:SF7">
    <property type="entry name" value="UBIQUINONE BIOSYNTHESIS MONOOXYGENASE COQ6, MITOCHONDRIAL"/>
    <property type="match status" value="1"/>
</dbReference>
<protein>
    <submittedName>
        <fullName evidence="9">2-octaprenyl-3-methyl-6-methoxy-1,4-benzoquinol hydroxylase</fullName>
    </submittedName>
</protein>
<organism evidence="9 10">
    <name type="scientific">Pseudidiomarina planktonica</name>
    <dbReference type="NCBI Taxonomy" id="1323738"/>
    <lineage>
        <taxon>Bacteria</taxon>
        <taxon>Pseudomonadati</taxon>
        <taxon>Pseudomonadota</taxon>
        <taxon>Gammaproteobacteria</taxon>
        <taxon>Alteromonadales</taxon>
        <taxon>Idiomarinaceae</taxon>
        <taxon>Pseudidiomarina</taxon>
    </lineage>
</organism>
<name>A0A1Y6FXA0_9GAMM</name>
<dbReference type="InterPro" id="IPR002938">
    <property type="entry name" value="FAD-bd"/>
</dbReference>
<dbReference type="InterPro" id="IPR051205">
    <property type="entry name" value="UbiH/COQ6_monooxygenase"/>
</dbReference>
<keyword evidence="7" id="KW-0503">Monooxygenase</keyword>
<proteinExistence type="inferred from homology"/>
<dbReference type="PRINTS" id="PR00420">
    <property type="entry name" value="RNGMNOXGNASE"/>
</dbReference>
<evidence type="ECO:0000256" key="3">
    <source>
        <dbReference type="ARBA" id="ARBA00005349"/>
    </source>
</evidence>
<dbReference type="GO" id="GO:0019168">
    <property type="term" value="F:2-polyprenylphenol 6-hydroxylase activity"/>
    <property type="evidence" value="ECO:0007669"/>
    <property type="project" value="TreeGrafter"/>
</dbReference>
<dbReference type="InterPro" id="IPR018168">
    <property type="entry name" value="Ubi_Hdrlase_CS"/>
</dbReference>
<dbReference type="Proteomes" id="UP000194450">
    <property type="component" value="Unassembled WGS sequence"/>
</dbReference>
<evidence type="ECO:0000256" key="2">
    <source>
        <dbReference type="ARBA" id="ARBA00004749"/>
    </source>
</evidence>
<gene>
    <name evidence="9" type="ORF">SAMN06297229_2236</name>
</gene>
<dbReference type="InterPro" id="IPR010971">
    <property type="entry name" value="UbiH/COQ6"/>
</dbReference>
<dbReference type="AlphaFoldDB" id="A0A1Y6FXA0"/>
<dbReference type="PANTHER" id="PTHR43876">
    <property type="entry name" value="UBIQUINONE BIOSYNTHESIS MONOOXYGENASE COQ6, MITOCHONDRIAL"/>
    <property type="match status" value="1"/>
</dbReference>
<evidence type="ECO:0000256" key="5">
    <source>
        <dbReference type="ARBA" id="ARBA00022827"/>
    </source>
</evidence>
<dbReference type="PROSITE" id="PS01304">
    <property type="entry name" value="UBIH"/>
    <property type="match status" value="1"/>
</dbReference>
<evidence type="ECO:0000256" key="6">
    <source>
        <dbReference type="ARBA" id="ARBA00023002"/>
    </source>
</evidence>
<sequence length="389" mass="42534">MSASKHIVVVGAGLIGLSCALGLRQRGCRVTLVEQGSRPEVTAEPGLRVSALNHASRTLLQELGVWQQLPLQRLGPYTGMQVWENNSFADIAFHAEQIGTDDLGAIVENQVLEQALWDAAEQAGVTIIANTKVQQWQQDHQGATLQLADQQLQGDYVIAADGVRSQLRSWAELPVTFWDYEQRGLVAVIASELPHQGVARQAFLPTGPLALLPLADPHLCSMVWSCDEDLAQELLQLQQTQPEQFQRRLQVASNGILGNLTVDSAVASFPLQMQYAQQWVHERLILVGDAAHSIHPLAGQGANLGFADVAVLIEAFTATEQRQLNRALQAYQRERKAAALTMIAAMEAFKRGFGTSQPLLQLLRGVGFTLANKTPPLKRWLTKVALGEV</sequence>
<dbReference type="Pfam" id="PF01494">
    <property type="entry name" value="FAD_binding_3"/>
    <property type="match status" value="1"/>
</dbReference>
<keyword evidence="6" id="KW-0560">Oxidoreductase</keyword>
<dbReference type="GO" id="GO:0006744">
    <property type="term" value="P:ubiquinone biosynthetic process"/>
    <property type="evidence" value="ECO:0007669"/>
    <property type="project" value="UniProtKB-UniPathway"/>
</dbReference>
<dbReference type="EMBL" id="FXWH01000003">
    <property type="protein sequence ID" value="SMQ80478.1"/>
    <property type="molecule type" value="Genomic_DNA"/>
</dbReference>
<dbReference type="SUPFAM" id="SSF51905">
    <property type="entry name" value="FAD/NAD(P)-binding domain"/>
    <property type="match status" value="1"/>
</dbReference>
<evidence type="ECO:0000313" key="9">
    <source>
        <dbReference type="EMBL" id="SMQ80478.1"/>
    </source>
</evidence>